<dbReference type="Proteomes" id="UP001524547">
    <property type="component" value="Unassembled WGS sequence"/>
</dbReference>
<accession>A0ABT1VUY0</accession>
<dbReference type="InterPro" id="IPR027056">
    <property type="entry name" value="Gluconate_2DH_su3"/>
</dbReference>
<dbReference type="SUPFAM" id="SSF53474">
    <property type="entry name" value="alpha/beta-Hydrolases"/>
    <property type="match status" value="1"/>
</dbReference>
<reference evidence="4 5" key="1">
    <citation type="submission" date="2022-06" db="EMBL/GenBank/DDBJ databases">
        <title>Rhizosaccharibacter gen. nov. sp. nov. KSS12, endophytic bacteria isolated from sugarcane.</title>
        <authorList>
            <person name="Pitiwittayakul N."/>
        </authorList>
    </citation>
    <scope>NUCLEOTIDE SEQUENCE [LARGE SCALE GENOMIC DNA]</scope>
    <source>
        <strain evidence="4 5">KSS12</strain>
    </source>
</reference>
<dbReference type="InterPro" id="IPR000073">
    <property type="entry name" value="AB_hydrolase_1"/>
</dbReference>
<name>A0ABT1VUY0_9PROT</name>
<dbReference type="InterPro" id="IPR029058">
    <property type="entry name" value="AB_hydrolase_fold"/>
</dbReference>
<dbReference type="PRINTS" id="PR00412">
    <property type="entry name" value="EPOXHYDRLASE"/>
</dbReference>
<dbReference type="PANTHER" id="PTHR43798:SF31">
    <property type="entry name" value="AB HYDROLASE SUPERFAMILY PROTEIN YCLE"/>
    <property type="match status" value="1"/>
</dbReference>
<dbReference type="InterPro" id="IPR050266">
    <property type="entry name" value="AB_hydrolase_sf"/>
</dbReference>
<sequence length="485" mass="51595">MQQSAAPAGDAITLFCLHALGGSARSWDGPSACLGDGVRCVGIDLPGFGDTPMPGRHEVEQLADHVAELVRVAAPVRWGLLGNSMGAKVALAVARRAEDGEAGLSGLERLVLMAGSPPSPEPIPEERRREMLQWFRDGPARDREQARIFVAANVSSPLPADREQAAVEDVLRADKRAWRAWLTVGAAEDWQQRIGVLRTPALVLAGRADADLGPDAQRALMLPHLAHGRLLVLDAGHLLPLERPKEVADAVAAFVRKDGAFPGVAAGPVLPDEAYRAFIASDRVSRRVRAALEKRMEADDPAYAPQVLTPVALALLRAVMARVLPQTSDEANQGTIDLAARLDAQLAAGGGDGWRVATLPPDAEAYERGLRTLDAVARQGAGCPFLCLDGAGQDALLHEVQAGQCRADGLSPHQMLAWFEDVRGDAVRLFVSHPATMARLGYGGIGNGGDEPRLRGFDGSHLDRREAWEPRTPPGPGRVLAETGA</sequence>
<dbReference type="Gene3D" id="3.40.50.1820">
    <property type="entry name" value="alpha/beta hydrolase"/>
    <property type="match status" value="1"/>
</dbReference>
<evidence type="ECO:0000256" key="1">
    <source>
        <dbReference type="ARBA" id="ARBA00022801"/>
    </source>
</evidence>
<comment type="caution">
    <text evidence="4">The sequence shown here is derived from an EMBL/GenBank/DDBJ whole genome shotgun (WGS) entry which is preliminary data.</text>
</comment>
<dbReference type="GO" id="GO:0016787">
    <property type="term" value="F:hydrolase activity"/>
    <property type="evidence" value="ECO:0007669"/>
    <property type="project" value="UniProtKB-KW"/>
</dbReference>
<dbReference type="RefSeq" id="WP_422918900.1">
    <property type="nucleotide sequence ID" value="NZ_JAMZEJ010000003.1"/>
</dbReference>
<dbReference type="Pfam" id="PF12697">
    <property type="entry name" value="Abhydrolase_6"/>
    <property type="match status" value="1"/>
</dbReference>
<evidence type="ECO:0000313" key="4">
    <source>
        <dbReference type="EMBL" id="MCQ8240151.1"/>
    </source>
</evidence>
<protein>
    <submittedName>
        <fullName evidence="4">Alpha/beta hydrolase</fullName>
    </submittedName>
</protein>
<evidence type="ECO:0000259" key="3">
    <source>
        <dbReference type="Pfam" id="PF12697"/>
    </source>
</evidence>
<keyword evidence="5" id="KW-1185">Reference proteome</keyword>
<feature type="region of interest" description="Disordered" evidence="2">
    <location>
        <begin position="451"/>
        <end position="485"/>
    </location>
</feature>
<feature type="compositionally biased region" description="Basic and acidic residues" evidence="2">
    <location>
        <begin position="451"/>
        <end position="469"/>
    </location>
</feature>
<dbReference type="PANTHER" id="PTHR43798">
    <property type="entry name" value="MONOACYLGLYCEROL LIPASE"/>
    <property type="match status" value="1"/>
</dbReference>
<dbReference type="InterPro" id="IPR000639">
    <property type="entry name" value="Epox_hydrolase-like"/>
</dbReference>
<dbReference type="PRINTS" id="PR00111">
    <property type="entry name" value="ABHYDROLASE"/>
</dbReference>
<organism evidence="4 5">
    <name type="scientific">Rhizosaccharibacter radicis</name>
    <dbReference type="NCBI Taxonomy" id="2782605"/>
    <lineage>
        <taxon>Bacteria</taxon>
        <taxon>Pseudomonadati</taxon>
        <taxon>Pseudomonadota</taxon>
        <taxon>Alphaproteobacteria</taxon>
        <taxon>Acetobacterales</taxon>
        <taxon>Acetobacteraceae</taxon>
        <taxon>Rhizosaccharibacter</taxon>
    </lineage>
</organism>
<gene>
    <name evidence="4" type="ORF">NFI88_04760</name>
</gene>
<proteinExistence type="predicted"/>
<feature type="domain" description="AB hydrolase-1" evidence="3">
    <location>
        <begin position="15"/>
        <end position="250"/>
    </location>
</feature>
<dbReference type="EMBL" id="JAMZEJ010000003">
    <property type="protein sequence ID" value="MCQ8240151.1"/>
    <property type="molecule type" value="Genomic_DNA"/>
</dbReference>
<evidence type="ECO:0000256" key="2">
    <source>
        <dbReference type="SAM" id="MobiDB-lite"/>
    </source>
</evidence>
<evidence type="ECO:0000313" key="5">
    <source>
        <dbReference type="Proteomes" id="UP001524547"/>
    </source>
</evidence>
<keyword evidence="1 4" id="KW-0378">Hydrolase</keyword>
<dbReference type="Pfam" id="PF13618">
    <property type="entry name" value="Gluconate_2-dh3"/>
    <property type="match status" value="1"/>
</dbReference>